<dbReference type="InterPro" id="IPR029069">
    <property type="entry name" value="HotDog_dom_sf"/>
</dbReference>
<comment type="caution">
    <text evidence="5">The sequence shown here is derived from an EMBL/GenBank/DDBJ whole genome shotgun (WGS) entry which is preliminary data.</text>
</comment>
<dbReference type="Gene3D" id="2.40.160.210">
    <property type="entry name" value="Acyl-CoA thioesterase, double hotdog domain"/>
    <property type="match status" value="1"/>
</dbReference>
<dbReference type="Proteomes" id="UP000195602">
    <property type="component" value="Unassembled WGS sequence"/>
</dbReference>
<dbReference type="PANTHER" id="PTHR11066">
    <property type="entry name" value="ACYL-COA THIOESTERASE"/>
    <property type="match status" value="1"/>
</dbReference>
<evidence type="ECO:0000256" key="2">
    <source>
        <dbReference type="ARBA" id="ARBA00022801"/>
    </source>
</evidence>
<evidence type="ECO:0000313" key="6">
    <source>
        <dbReference type="Proteomes" id="UP000195602"/>
    </source>
</evidence>
<dbReference type="GO" id="GO:0006637">
    <property type="term" value="P:acyl-CoA metabolic process"/>
    <property type="evidence" value="ECO:0007669"/>
    <property type="project" value="InterPro"/>
</dbReference>
<dbReference type="PANTHER" id="PTHR11066:SF34">
    <property type="entry name" value="ACYL-COENZYME A THIOESTERASE 8"/>
    <property type="match status" value="1"/>
</dbReference>
<dbReference type="AlphaFoldDB" id="A0AA91T3H1"/>
<dbReference type="KEGG" id="clus:A9F13_02g02233"/>
<protein>
    <submittedName>
        <fullName evidence="5">Peroxisomal acyl-coenzyme A thioester hydrolase</fullName>
    </submittedName>
</protein>
<organism evidence="5 6">
    <name type="scientific">Clavispora lusitaniae</name>
    <name type="common">Candida lusitaniae</name>
    <dbReference type="NCBI Taxonomy" id="36911"/>
    <lineage>
        <taxon>Eukaryota</taxon>
        <taxon>Fungi</taxon>
        <taxon>Dikarya</taxon>
        <taxon>Ascomycota</taxon>
        <taxon>Saccharomycotina</taxon>
        <taxon>Pichiomycetes</taxon>
        <taxon>Metschnikowiaceae</taxon>
        <taxon>Clavispora</taxon>
    </lineage>
</organism>
<sequence>MADFEEAMGVQKINENTWIGRRPLGLPLPGARGVYGGHLVAQGLLVAMESAPGHIPHSFHIHFIKAGSAQTPITYTVTRLREGSFAQRQIVASQKGKTVFSAMCSLFQKGQRANSLQLSPQPSPLAQKYPDPDALRNVVHTDFVHNAYSDEFVDPSLCPEEDKMAPSERQITLWCKLHHSGPLKDPRFNFVGLGDLSDAAVLTTLARALHLDWNPTLDNPYEAYDDLKDARRLMEVSLNIIHIHHYMAMSLDHTLYFHVDDFDDFKVMDWLTMSYQIGISKNHRTLVRGHFFDPKGNCVATFVQEGLTYMRPGVNKL</sequence>
<dbReference type="InterPro" id="IPR049450">
    <property type="entry name" value="ACOT8-like_C"/>
</dbReference>
<dbReference type="Pfam" id="PF20789">
    <property type="entry name" value="4HBT_3C"/>
    <property type="match status" value="1"/>
</dbReference>
<feature type="domain" description="Acyl-CoA thioesterase-like N-terminal HotDog" evidence="3">
    <location>
        <begin position="31"/>
        <end position="105"/>
    </location>
</feature>
<dbReference type="InterPro" id="IPR042171">
    <property type="entry name" value="Acyl-CoA_hotdog"/>
</dbReference>
<feature type="domain" description="Acyl-CoA thioesterase-like C-terminal" evidence="4">
    <location>
        <begin position="149"/>
        <end position="307"/>
    </location>
</feature>
<reference evidence="5 6" key="1">
    <citation type="submission" date="2017-04" db="EMBL/GenBank/DDBJ databases">
        <title>Draft genome of the yeast Clavispora lusitaniae type strain CBS 6936.</title>
        <authorList>
            <person name="Durrens P."/>
            <person name="Klopp C."/>
            <person name="Biteau N."/>
            <person name="Fitton-Ouhabi V."/>
            <person name="Dementhon K."/>
            <person name="Accoceberry I."/>
            <person name="Sherman D.J."/>
            <person name="Noel T."/>
        </authorList>
    </citation>
    <scope>NUCLEOTIDE SEQUENCE [LARGE SCALE GENOMIC DNA]</scope>
    <source>
        <strain evidence="5 6">CBS 6936</strain>
    </source>
</reference>
<dbReference type="GO" id="GO:0005782">
    <property type="term" value="C:peroxisomal matrix"/>
    <property type="evidence" value="ECO:0007669"/>
    <property type="project" value="UniProtKB-SubCell"/>
</dbReference>
<comment type="similarity">
    <text evidence="1">Belongs to the C/M/P thioester hydrolase family.</text>
</comment>
<gene>
    <name evidence="5" type="ORF">A9F13_02g02233</name>
</gene>
<name>A0AA91T3H1_CLALS</name>
<dbReference type="CDD" id="cd03445">
    <property type="entry name" value="Thioesterase_II_repeat2"/>
    <property type="match status" value="1"/>
</dbReference>
<dbReference type="InterPro" id="IPR049449">
    <property type="entry name" value="TesB_ACOT8-like_N"/>
</dbReference>
<dbReference type="Pfam" id="PF13622">
    <property type="entry name" value="4HBT_3"/>
    <property type="match status" value="1"/>
</dbReference>
<evidence type="ECO:0000259" key="3">
    <source>
        <dbReference type="Pfam" id="PF13622"/>
    </source>
</evidence>
<dbReference type="SUPFAM" id="SSF54637">
    <property type="entry name" value="Thioesterase/thiol ester dehydrase-isomerase"/>
    <property type="match status" value="2"/>
</dbReference>
<accession>A0AA91T3H1</accession>
<evidence type="ECO:0000259" key="4">
    <source>
        <dbReference type="Pfam" id="PF20789"/>
    </source>
</evidence>
<dbReference type="CDD" id="cd03444">
    <property type="entry name" value="Thioesterase_II_repeat1"/>
    <property type="match status" value="1"/>
</dbReference>
<evidence type="ECO:0000256" key="1">
    <source>
        <dbReference type="ARBA" id="ARBA00006538"/>
    </source>
</evidence>
<dbReference type="GO" id="GO:0009062">
    <property type="term" value="P:fatty acid catabolic process"/>
    <property type="evidence" value="ECO:0007669"/>
    <property type="project" value="TreeGrafter"/>
</dbReference>
<keyword evidence="2 5" id="KW-0378">Hydrolase</keyword>
<proteinExistence type="inferred from homology"/>
<dbReference type="EMBL" id="LYUB02000002">
    <property type="protein sequence ID" value="OVF10413.1"/>
    <property type="molecule type" value="Genomic_DNA"/>
</dbReference>
<dbReference type="InterPro" id="IPR003703">
    <property type="entry name" value="Acyl_CoA_thio"/>
</dbReference>
<dbReference type="GO" id="GO:0047617">
    <property type="term" value="F:fatty acyl-CoA hydrolase activity"/>
    <property type="evidence" value="ECO:0007669"/>
    <property type="project" value="InterPro"/>
</dbReference>
<evidence type="ECO:0000313" key="5">
    <source>
        <dbReference type="EMBL" id="OVF10413.1"/>
    </source>
</evidence>